<feature type="region of interest" description="Disordered" evidence="1">
    <location>
        <begin position="236"/>
        <end position="290"/>
    </location>
</feature>
<sequence length="290" mass="32610">MSTNTESNDNSNGTSQASVPLSPENPLTKVLTPAQFNASVHFYEADQQLTPQDRTEIKKDFERILPRISIASNVASLVGFFSLTVFKRLSNPVQDLTANPNPLKPRSFIHKPFLSFLCGLGGLVLGGEIAGKQQFNSQIVRLQGIPEKERQLGVWKTIERHQSSMFYLYYRRTSEDPSYILKDPREFTATQKHEVHYHPPSPTSSSKVFRKDDDRQVIDPVTKDLTVWERVRVANGYGTNPNNSLETSDTSIDSTAEFDGGEIVTTEDESERTIVPTSAWERIRKSSKSS</sequence>
<feature type="transmembrane region" description="Helical" evidence="2">
    <location>
        <begin position="64"/>
        <end position="86"/>
    </location>
</feature>
<keyword evidence="2" id="KW-0472">Membrane</keyword>
<feature type="region of interest" description="Disordered" evidence="1">
    <location>
        <begin position="192"/>
        <end position="213"/>
    </location>
</feature>
<feature type="compositionally biased region" description="Polar residues" evidence="1">
    <location>
        <begin position="1"/>
        <end position="19"/>
    </location>
</feature>
<dbReference type="STRING" id="590646.G3B236"/>
<proteinExistence type="predicted"/>
<feature type="region of interest" description="Disordered" evidence="1">
    <location>
        <begin position="1"/>
        <end position="24"/>
    </location>
</feature>
<evidence type="ECO:0000313" key="4">
    <source>
        <dbReference type="Proteomes" id="UP000000707"/>
    </source>
</evidence>
<dbReference type="KEGG" id="cten:18246921"/>
<dbReference type="EMBL" id="GL996515">
    <property type="protein sequence ID" value="EGV65039.1"/>
    <property type="molecule type" value="Genomic_DNA"/>
</dbReference>
<evidence type="ECO:0000313" key="3">
    <source>
        <dbReference type="EMBL" id="EGV65039.1"/>
    </source>
</evidence>
<keyword evidence="2" id="KW-1133">Transmembrane helix</keyword>
<evidence type="ECO:0000256" key="1">
    <source>
        <dbReference type="SAM" id="MobiDB-lite"/>
    </source>
</evidence>
<reference evidence="3 4" key="1">
    <citation type="journal article" date="2011" name="Proc. Natl. Acad. Sci. U.S.A.">
        <title>Comparative genomics of xylose-fermenting fungi for enhanced biofuel production.</title>
        <authorList>
            <person name="Wohlbach D.J."/>
            <person name="Kuo A."/>
            <person name="Sato T.K."/>
            <person name="Potts K.M."/>
            <person name="Salamov A.A."/>
            <person name="LaButti K.M."/>
            <person name="Sun H."/>
            <person name="Clum A."/>
            <person name="Pangilinan J.L."/>
            <person name="Lindquist E.A."/>
            <person name="Lucas S."/>
            <person name="Lapidus A."/>
            <person name="Jin M."/>
            <person name="Gunawan C."/>
            <person name="Balan V."/>
            <person name="Dale B.E."/>
            <person name="Jeffries T.W."/>
            <person name="Zinkel R."/>
            <person name="Barry K.W."/>
            <person name="Grigoriev I.V."/>
            <person name="Gasch A.P."/>
        </authorList>
    </citation>
    <scope>NUCLEOTIDE SEQUENCE [LARGE SCALE GENOMIC DNA]</scope>
    <source>
        <strain evidence="3">ATCC 10573</strain>
        <strain evidence="4">ATCC 10573 / BCRC 21748 / CBS 615 / JCM 9827 / NBRC 10315 / NRRL Y-1498 / VKM Y-70</strain>
    </source>
</reference>
<keyword evidence="4" id="KW-1185">Reference proteome</keyword>
<gene>
    <name evidence="3" type="ORF">CANTEDRAFT_113370</name>
</gene>
<dbReference type="GeneID" id="18246921"/>
<accession>G3B236</accession>
<dbReference type="RefSeq" id="XP_006685846.1">
    <property type="nucleotide sequence ID" value="XM_006685783.1"/>
</dbReference>
<dbReference type="InterPro" id="IPR012470">
    <property type="entry name" value="Pup1-like"/>
</dbReference>
<dbReference type="eggNOG" id="ENOG502S01E">
    <property type="taxonomic scope" value="Eukaryota"/>
</dbReference>
<dbReference type="OrthoDB" id="4010386at2759"/>
<keyword evidence="2" id="KW-0812">Transmembrane</keyword>
<name>G3B236_CANTC</name>
<dbReference type="AlphaFoldDB" id="G3B236"/>
<evidence type="ECO:0000256" key="2">
    <source>
        <dbReference type="SAM" id="Phobius"/>
    </source>
</evidence>
<feature type="compositionally biased region" description="Polar residues" evidence="1">
    <location>
        <begin position="237"/>
        <end position="254"/>
    </location>
</feature>
<dbReference type="Proteomes" id="UP000000707">
    <property type="component" value="Unassembled WGS sequence"/>
</dbReference>
<dbReference type="EMBL" id="GL996515">
    <property type="protein sequence ID" value="EGV65040.1"/>
    <property type="molecule type" value="Genomic_DNA"/>
</dbReference>
<organism evidence="4">
    <name type="scientific">Candida tenuis (strain ATCC 10573 / BCRC 21748 / CBS 615 / JCM 9827 / NBRC 10315 / NRRL Y-1498 / VKM Y-70)</name>
    <name type="common">Yeast</name>
    <name type="synonym">Yamadazyma tenuis</name>
    <dbReference type="NCBI Taxonomy" id="590646"/>
    <lineage>
        <taxon>Eukaryota</taxon>
        <taxon>Fungi</taxon>
        <taxon>Dikarya</taxon>
        <taxon>Ascomycota</taxon>
        <taxon>Saccharomycotina</taxon>
        <taxon>Pichiomycetes</taxon>
        <taxon>Debaryomycetaceae</taxon>
        <taxon>Yamadazyma</taxon>
    </lineage>
</organism>
<dbReference type="Pfam" id="PF07954">
    <property type="entry name" value="DUF1689"/>
    <property type="match status" value="1"/>
</dbReference>
<dbReference type="HOGENOM" id="CLU_087023_0_0_1"/>
<protein>
    <submittedName>
        <fullName evidence="3">DUF1689-domain-containing protein</fullName>
    </submittedName>
</protein>